<dbReference type="Pfam" id="PF00126">
    <property type="entry name" value="HTH_1"/>
    <property type="match status" value="1"/>
</dbReference>
<dbReference type="PANTHER" id="PTHR30537:SF20">
    <property type="entry name" value="TRANSCRIPTIONAL REGULATORY PROTEIN"/>
    <property type="match status" value="1"/>
</dbReference>
<dbReference type="GO" id="GO:0043565">
    <property type="term" value="F:sequence-specific DNA binding"/>
    <property type="evidence" value="ECO:0007669"/>
    <property type="project" value="TreeGrafter"/>
</dbReference>
<comment type="similarity">
    <text evidence="1">Belongs to the LysR transcriptional regulatory family.</text>
</comment>
<dbReference type="eggNOG" id="COG0583">
    <property type="taxonomic scope" value="Bacteria"/>
</dbReference>
<dbReference type="SUPFAM" id="SSF53850">
    <property type="entry name" value="Periplasmic binding protein-like II"/>
    <property type="match status" value="1"/>
</dbReference>
<dbReference type="Proteomes" id="UP001194579">
    <property type="component" value="Unassembled WGS sequence"/>
</dbReference>
<dbReference type="InterPro" id="IPR005119">
    <property type="entry name" value="LysR_subst-bd"/>
</dbReference>
<dbReference type="InterPro" id="IPR058163">
    <property type="entry name" value="LysR-type_TF_proteobact-type"/>
</dbReference>
<dbReference type="EMBL" id="CP003415">
    <property type="protein sequence ID" value="AFI88470.1"/>
    <property type="molecule type" value="Genomic_DNA"/>
</dbReference>
<dbReference type="PANTHER" id="PTHR30537">
    <property type="entry name" value="HTH-TYPE TRANSCRIPTIONAL REGULATOR"/>
    <property type="match status" value="1"/>
</dbReference>
<evidence type="ECO:0000313" key="6">
    <source>
        <dbReference type="EMBL" id="AFI88470.1"/>
    </source>
</evidence>
<evidence type="ECO:0000313" key="8">
    <source>
        <dbReference type="Proteomes" id="UP000008044"/>
    </source>
</evidence>
<reference evidence="6 8" key="1">
    <citation type="journal article" date="2012" name="J. Bacteriol.">
        <title>Genome sequence of Pectobacterium sp. strain SCC3193.</title>
        <authorList>
            <person name="Koskinen J.P."/>
            <person name="Laine P."/>
            <person name="Niemi O."/>
            <person name="Nykyri J."/>
            <person name="Harjunpaa H."/>
            <person name="Auvinen P."/>
            <person name="Paulin L."/>
            <person name="Pirhonen M."/>
            <person name="Palva T."/>
            <person name="Holm L."/>
        </authorList>
    </citation>
    <scope>NUCLEOTIDE SEQUENCE [LARGE SCALE GENOMIC DNA]</scope>
    <source>
        <strain evidence="6 8">SCC3193</strain>
    </source>
</reference>
<dbReference type="FunFam" id="1.10.10.10:FF:000001">
    <property type="entry name" value="LysR family transcriptional regulator"/>
    <property type="match status" value="1"/>
</dbReference>
<keyword evidence="4" id="KW-0804">Transcription</keyword>
<dbReference type="InterPro" id="IPR036390">
    <property type="entry name" value="WH_DNA-bd_sf"/>
</dbReference>
<proteinExistence type="inferred from homology"/>
<dbReference type="Gene3D" id="3.40.190.10">
    <property type="entry name" value="Periplasmic binding protein-like II"/>
    <property type="match status" value="2"/>
</dbReference>
<sequence length="298" mass="33447">MKVTLEELQAFVVVIETGSITAAAEQLGQTTSGISRALRRLEDKLGTTLLHRTTRRLSLSEEGSMFLEHARGVIHAVEHAEEQVLLRHEQPSGRLRINSGSAFMQHVIVPLVPEFRRRYPKIVLELNTDDFIIDLLEQHTDIAIRIGTLKDSTIHARPLGTSKLHIVASPDYLQQHGTPKTVESLADHLCLGFTQSESLNHWPLRHGLQDFYTIKPVLSASNGEILRQLALKGEGIMRMSTFLIRDDLAAGRLVPILTEETVEATLPVYAVYYRNSQLAARITCFLDFMSEKLTENPL</sequence>
<reference evidence="6" key="2">
    <citation type="submission" date="2012-03" db="EMBL/GenBank/DDBJ databases">
        <authorList>
            <person name="Koskinen P."/>
            <person name="Laine P."/>
            <person name="Niemi O."/>
            <person name="Nykyri J."/>
            <person name="Harjunpaa H."/>
            <person name="Auvinen P."/>
            <person name="Paulin L."/>
            <person name="Pirhonen M."/>
            <person name="Palva T."/>
            <person name="Holm L."/>
        </authorList>
    </citation>
    <scope>NUCLEOTIDE SEQUENCE</scope>
    <source>
        <strain evidence="6">SCC3193</strain>
    </source>
</reference>
<dbReference type="Pfam" id="PF03466">
    <property type="entry name" value="LysR_substrate"/>
    <property type="match status" value="1"/>
</dbReference>
<keyword evidence="3" id="KW-0238">DNA-binding</keyword>
<organism evidence="6 8">
    <name type="scientific">Pectobacterium parmentieri</name>
    <dbReference type="NCBI Taxonomy" id="1905730"/>
    <lineage>
        <taxon>Bacteria</taxon>
        <taxon>Pseudomonadati</taxon>
        <taxon>Pseudomonadota</taxon>
        <taxon>Gammaproteobacteria</taxon>
        <taxon>Enterobacterales</taxon>
        <taxon>Pectobacteriaceae</taxon>
        <taxon>Pectobacterium</taxon>
    </lineage>
</organism>
<dbReference type="PROSITE" id="PS50931">
    <property type="entry name" value="HTH_LYSR"/>
    <property type="match status" value="1"/>
</dbReference>
<dbReference type="Proteomes" id="UP000008044">
    <property type="component" value="Chromosome"/>
</dbReference>
<evidence type="ECO:0000313" key="9">
    <source>
        <dbReference type="Proteomes" id="UP001194579"/>
    </source>
</evidence>
<dbReference type="STRING" id="1905730.W5S_0343"/>
<reference evidence="9" key="3">
    <citation type="submission" date="2023-07" db="EMBL/GenBank/DDBJ databases">
        <title>Identification of Pectobacterium versatile causing blackleg of potato from New York State with a whole genome sequencing approach.</title>
        <authorList>
            <person name="Ma X."/>
            <person name="Swingle B."/>
        </authorList>
    </citation>
    <scope>NUCLEOTIDE SEQUENCE [LARGE SCALE GENOMIC DNA]</scope>
    <source>
        <strain evidence="9">NY1588A</strain>
    </source>
</reference>
<gene>
    <name evidence="6" type="ordered locus">W5S_0343</name>
    <name evidence="7" type="ORF">F6Q06_06485</name>
</gene>
<keyword evidence="9" id="KW-1185">Reference proteome</keyword>
<evidence type="ECO:0000256" key="2">
    <source>
        <dbReference type="ARBA" id="ARBA00023015"/>
    </source>
</evidence>
<dbReference type="AlphaFoldDB" id="A0A0H3I3R7"/>
<feature type="domain" description="HTH lysR-type" evidence="5">
    <location>
        <begin position="3"/>
        <end position="60"/>
    </location>
</feature>
<dbReference type="EMBL" id="WABS01000009">
    <property type="protein sequence ID" value="MBI0554141.1"/>
    <property type="molecule type" value="Genomic_DNA"/>
</dbReference>
<accession>A0A0H3I3R7</accession>
<dbReference type="Gene3D" id="1.10.10.10">
    <property type="entry name" value="Winged helix-like DNA-binding domain superfamily/Winged helix DNA-binding domain"/>
    <property type="match status" value="1"/>
</dbReference>
<reference evidence="7" key="4">
    <citation type="submission" date="2024-05" db="EMBL/GenBank/DDBJ databases">
        <title>Identification of Pectobacterium versatile causing blackleg of potato from New York State with a whole genome sequencing approach.</title>
        <authorList>
            <person name="Ma X."/>
            <person name="Swingle B."/>
        </authorList>
    </citation>
    <scope>NUCLEOTIDE SEQUENCE</scope>
    <source>
        <strain evidence="7">NY1588A</strain>
    </source>
</reference>
<dbReference type="InterPro" id="IPR036388">
    <property type="entry name" value="WH-like_DNA-bd_sf"/>
</dbReference>
<dbReference type="SUPFAM" id="SSF46785">
    <property type="entry name" value="Winged helix' DNA-binding domain"/>
    <property type="match status" value="1"/>
</dbReference>
<dbReference type="RefSeq" id="WP_014698530.1">
    <property type="nucleotide sequence ID" value="NC_017845.1"/>
</dbReference>
<evidence type="ECO:0000256" key="4">
    <source>
        <dbReference type="ARBA" id="ARBA00023163"/>
    </source>
</evidence>
<evidence type="ECO:0000256" key="1">
    <source>
        <dbReference type="ARBA" id="ARBA00009437"/>
    </source>
</evidence>
<protein>
    <submittedName>
        <fullName evidence="6">HTH-type transcriptional regulator yafC</fullName>
    </submittedName>
    <submittedName>
        <fullName evidence="7">LysR family transcriptional regulator</fullName>
    </submittedName>
</protein>
<dbReference type="HOGENOM" id="CLU_039613_16_2_6"/>
<keyword evidence="2" id="KW-0805">Transcription regulation</keyword>
<evidence type="ECO:0000256" key="3">
    <source>
        <dbReference type="ARBA" id="ARBA00023125"/>
    </source>
</evidence>
<dbReference type="GO" id="GO:0006351">
    <property type="term" value="P:DNA-templated transcription"/>
    <property type="evidence" value="ECO:0007669"/>
    <property type="project" value="TreeGrafter"/>
</dbReference>
<dbReference type="InterPro" id="IPR000847">
    <property type="entry name" value="LysR_HTH_N"/>
</dbReference>
<dbReference type="KEGG" id="pec:W5S_0343"/>
<name>A0A0H3I3R7_PECPM</name>
<dbReference type="GO" id="GO:0003700">
    <property type="term" value="F:DNA-binding transcription factor activity"/>
    <property type="evidence" value="ECO:0007669"/>
    <property type="project" value="InterPro"/>
</dbReference>
<evidence type="ECO:0000313" key="7">
    <source>
        <dbReference type="EMBL" id="MBI0554141.1"/>
    </source>
</evidence>
<evidence type="ECO:0000259" key="5">
    <source>
        <dbReference type="PROSITE" id="PS50931"/>
    </source>
</evidence>
<dbReference type="PATRIC" id="fig|1166016.3.peg.342"/>